<dbReference type="InterPro" id="IPR050584">
    <property type="entry name" value="Cholesterol_7-desaturase"/>
</dbReference>
<keyword evidence="6" id="KW-0001">2Fe-2S</keyword>
<dbReference type="Pfam" id="PF08417">
    <property type="entry name" value="PaO"/>
    <property type="match status" value="1"/>
</dbReference>
<accession>A0A9P1G3P6</accession>
<evidence type="ECO:0000313" key="15">
    <source>
        <dbReference type="EMBL" id="CAI3998913.1"/>
    </source>
</evidence>
<dbReference type="PROSITE" id="PS51296">
    <property type="entry name" value="RIESKE"/>
    <property type="match status" value="1"/>
</dbReference>
<dbReference type="GO" id="GO:0009507">
    <property type="term" value="C:chloroplast"/>
    <property type="evidence" value="ECO:0007669"/>
    <property type="project" value="UniProtKB-SubCell"/>
</dbReference>
<dbReference type="EMBL" id="CAMXCT020002558">
    <property type="protein sequence ID" value="CAL1152288.1"/>
    <property type="molecule type" value="Genomic_DNA"/>
</dbReference>
<evidence type="ECO:0000256" key="10">
    <source>
        <dbReference type="ARBA" id="ARBA00023002"/>
    </source>
</evidence>
<feature type="domain" description="Rieske" evidence="14">
    <location>
        <begin position="656"/>
        <end position="765"/>
    </location>
</feature>
<keyword evidence="9" id="KW-1133">Transmembrane helix</keyword>
<dbReference type="GO" id="GO:0051537">
    <property type="term" value="F:2 iron, 2 sulfur cluster binding"/>
    <property type="evidence" value="ECO:0007669"/>
    <property type="project" value="UniProtKB-KW"/>
</dbReference>
<dbReference type="GO" id="GO:0010277">
    <property type="term" value="F:chlorophyllide a oxygenase activity"/>
    <property type="evidence" value="ECO:0007669"/>
    <property type="project" value="InterPro"/>
</dbReference>
<keyword evidence="5" id="KW-0812">Transmembrane</keyword>
<evidence type="ECO:0000256" key="13">
    <source>
        <dbReference type="ARBA" id="ARBA00023136"/>
    </source>
</evidence>
<dbReference type="OrthoDB" id="423949at2759"/>
<gene>
    <name evidence="15" type="ORF">C1SCF055_LOCUS25175</name>
</gene>
<keyword evidence="13" id="KW-0472">Membrane</keyword>
<name>A0A9P1G3P6_9DINO</name>
<evidence type="ECO:0000259" key="14">
    <source>
        <dbReference type="PROSITE" id="PS51296"/>
    </source>
</evidence>
<keyword evidence="8" id="KW-0809">Transit peptide</keyword>
<evidence type="ECO:0000313" key="16">
    <source>
        <dbReference type="EMBL" id="CAL4786225.1"/>
    </source>
</evidence>
<evidence type="ECO:0000256" key="12">
    <source>
        <dbReference type="ARBA" id="ARBA00023014"/>
    </source>
</evidence>
<dbReference type="Proteomes" id="UP001152797">
    <property type="component" value="Unassembled WGS sequence"/>
</dbReference>
<dbReference type="GO" id="GO:0046872">
    <property type="term" value="F:metal ion binding"/>
    <property type="evidence" value="ECO:0007669"/>
    <property type="project" value="UniProtKB-KW"/>
</dbReference>
<dbReference type="GO" id="GO:0016020">
    <property type="term" value="C:membrane"/>
    <property type="evidence" value="ECO:0007669"/>
    <property type="project" value="UniProtKB-SubCell"/>
</dbReference>
<dbReference type="PANTHER" id="PTHR21266:SF32">
    <property type="entry name" value="CHOLESTEROL 7-DESATURASE NVD"/>
    <property type="match status" value="1"/>
</dbReference>
<keyword evidence="12" id="KW-0411">Iron-sulfur</keyword>
<evidence type="ECO:0000313" key="17">
    <source>
        <dbReference type="Proteomes" id="UP001152797"/>
    </source>
</evidence>
<dbReference type="EMBL" id="CAMXCT030002558">
    <property type="protein sequence ID" value="CAL4786225.1"/>
    <property type="molecule type" value="Genomic_DNA"/>
</dbReference>
<comment type="subcellular location">
    <subcellularLocation>
        <location evidence="2">Membrane</location>
    </subcellularLocation>
    <subcellularLocation>
        <location evidence="1">Plastid</location>
        <location evidence="1">Chloroplast</location>
    </subcellularLocation>
</comment>
<evidence type="ECO:0000256" key="11">
    <source>
        <dbReference type="ARBA" id="ARBA00023004"/>
    </source>
</evidence>
<dbReference type="InterPro" id="IPR017941">
    <property type="entry name" value="Rieske_2Fe-2S"/>
</dbReference>
<evidence type="ECO:0000256" key="4">
    <source>
        <dbReference type="ARBA" id="ARBA00022640"/>
    </source>
</evidence>
<dbReference type="PANTHER" id="PTHR21266">
    <property type="entry name" value="IRON-SULFUR DOMAIN CONTAINING PROTEIN"/>
    <property type="match status" value="1"/>
</dbReference>
<sequence>MLRPPKMLLHAKADRIPPGGNVLPADLAAGPHKTLGKAQFSDVIAGDPDADKLRAALEASQFWIVGKSWELSMTANSMRQDPVTYAFTGGGHGFLTLTVPGGVVDEVLYATDTVKSLANESGFEYRGKDAVVTDHDVILTNLCLRPKTCGSFKECLPISDFKPVEDPETPGNTREDCCIPLMCKDTQPCNSTKYVKSKDWETLPGSTEERCCTPQPCTEEVCKGGWKPKLGSGLLGSTPAECCEPRLCTEYLCSETTTRGRRIGLQYEKLQGFSDEECCEDKSCKSFNCTSSPYWSDKEKKGELRGSTFLECCETLYCEDFTCSPTTQWSNLSALLPNGEKRRGFASELCCEKLTCEAFNCSSPKLKKKPGEERLGSTDEECCEPRLCEQYTCSSATKWVHKADVDTKKHSQAGWSDEECCDKVMCSAYSCSPATMWKPLNASYRETAAGSTNEECCEPRFCADYTCSGDADGDGESSKYYKKVDTNHFKNKGSTDEECCVARSCSQYTTEFPSKFKRKEDKDLLGSTDAECYDPVWCKDYCCKDRSKVRKSDADRIQGSSDEVLHGLMSAGKFVACPSWANPRGSDPRWVRIHGEPPRCRILPGPGSHSTLRFAVAPLGCASLRKRKLPKCCQPAMSNTDVQKLDAAKEIFAHAWYPVCLTNVTDMTKPHHLRICNVPVVFWHDGDAWHAAVDECPHRRVRLSEGRLEGSELQCPYHGWTFDGRGRCTRIPQAEPAEGPTDPRDSPRAQLSMLPVEERNGLLFLWAAGLYDVLSPPDLQMLDELTHQDIFGIEGVKYVDYSRDLFMDLPILIENVLDPAHLPFTHHDTISKRDKATAVPIQITSRHRRGFTGRRQTSAPGVVTYQAPNHVWALTDRKDSYRDWNIVYATPISPGRSRIFVRVVFEVARIPMPLQQIFQVAFSPHFPPVFTHLSNHKVLEDDNIFLHHQGQTMSPGGKQDALWSKRFYTPTNSDAAVLCYHRWLQEMGGAVCWARPGRQEEPKSREELVERLRSHTQHCESCSQALSLSKDLQRLGELLVILGLLTSSLLELKWSSAVLTILAAVVVGLSRELEKQLTMGDYPPPRNR</sequence>
<keyword evidence="11" id="KW-0408">Iron</keyword>
<organism evidence="15">
    <name type="scientific">Cladocopium goreaui</name>
    <dbReference type="NCBI Taxonomy" id="2562237"/>
    <lineage>
        <taxon>Eukaryota</taxon>
        <taxon>Sar</taxon>
        <taxon>Alveolata</taxon>
        <taxon>Dinophyceae</taxon>
        <taxon>Suessiales</taxon>
        <taxon>Symbiodiniaceae</taxon>
        <taxon>Cladocopium</taxon>
    </lineage>
</organism>
<evidence type="ECO:0000256" key="7">
    <source>
        <dbReference type="ARBA" id="ARBA00022723"/>
    </source>
</evidence>
<evidence type="ECO:0000256" key="8">
    <source>
        <dbReference type="ARBA" id="ARBA00022946"/>
    </source>
</evidence>
<keyword evidence="10" id="KW-0560">Oxidoreductase</keyword>
<dbReference type="Pfam" id="PF00355">
    <property type="entry name" value="Rieske"/>
    <property type="match status" value="1"/>
</dbReference>
<dbReference type="EMBL" id="CAMXCT010002558">
    <property type="protein sequence ID" value="CAI3998913.1"/>
    <property type="molecule type" value="Genomic_DNA"/>
</dbReference>
<dbReference type="Gene3D" id="2.102.10.10">
    <property type="entry name" value="Rieske [2Fe-2S] iron-sulphur domain"/>
    <property type="match status" value="1"/>
</dbReference>
<protein>
    <submittedName>
        <fullName evidence="16">Rieske domain-containing protein</fullName>
    </submittedName>
</protein>
<evidence type="ECO:0000256" key="6">
    <source>
        <dbReference type="ARBA" id="ARBA00022714"/>
    </source>
</evidence>
<proteinExistence type="predicted"/>
<evidence type="ECO:0000256" key="5">
    <source>
        <dbReference type="ARBA" id="ARBA00022692"/>
    </source>
</evidence>
<keyword evidence="4" id="KW-0934">Plastid</keyword>
<dbReference type="InterPro" id="IPR036922">
    <property type="entry name" value="Rieske_2Fe-2S_sf"/>
</dbReference>
<keyword evidence="17" id="KW-1185">Reference proteome</keyword>
<keyword evidence="3" id="KW-0150">Chloroplast</keyword>
<evidence type="ECO:0000256" key="1">
    <source>
        <dbReference type="ARBA" id="ARBA00004229"/>
    </source>
</evidence>
<dbReference type="SUPFAM" id="SSF55961">
    <property type="entry name" value="Bet v1-like"/>
    <property type="match status" value="1"/>
</dbReference>
<dbReference type="InterPro" id="IPR013626">
    <property type="entry name" value="PaO"/>
</dbReference>
<comment type="caution">
    <text evidence="15">The sequence shown here is derived from an EMBL/GenBank/DDBJ whole genome shotgun (WGS) entry which is preliminary data.</text>
</comment>
<dbReference type="Gene3D" id="3.90.380.10">
    <property type="entry name" value="Naphthalene 1,2-dioxygenase Alpha Subunit, Chain A, domain 1"/>
    <property type="match status" value="1"/>
</dbReference>
<evidence type="ECO:0000256" key="9">
    <source>
        <dbReference type="ARBA" id="ARBA00022989"/>
    </source>
</evidence>
<dbReference type="AlphaFoldDB" id="A0A9P1G3P6"/>
<reference evidence="16 17" key="2">
    <citation type="submission" date="2024-05" db="EMBL/GenBank/DDBJ databases">
        <authorList>
            <person name="Chen Y."/>
            <person name="Shah S."/>
            <person name="Dougan E. K."/>
            <person name="Thang M."/>
            <person name="Chan C."/>
        </authorList>
    </citation>
    <scope>NUCLEOTIDE SEQUENCE [LARGE SCALE GENOMIC DNA]</scope>
</reference>
<evidence type="ECO:0000256" key="2">
    <source>
        <dbReference type="ARBA" id="ARBA00004370"/>
    </source>
</evidence>
<keyword evidence="7" id="KW-0479">Metal-binding</keyword>
<evidence type="ECO:0000256" key="3">
    <source>
        <dbReference type="ARBA" id="ARBA00022528"/>
    </source>
</evidence>
<dbReference type="SUPFAM" id="SSF50022">
    <property type="entry name" value="ISP domain"/>
    <property type="match status" value="1"/>
</dbReference>
<reference evidence="15" key="1">
    <citation type="submission" date="2022-10" db="EMBL/GenBank/DDBJ databases">
        <authorList>
            <person name="Chen Y."/>
            <person name="Dougan E. K."/>
            <person name="Chan C."/>
            <person name="Rhodes N."/>
            <person name="Thang M."/>
        </authorList>
    </citation>
    <scope>NUCLEOTIDE SEQUENCE</scope>
</reference>